<comment type="caution">
    <text evidence="1">The sequence shown here is derived from an EMBL/GenBank/DDBJ whole genome shotgun (WGS) entry which is preliminary data.</text>
</comment>
<dbReference type="Proteomes" id="UP000585474">
    <property type="component" value="Unassembled WGS sequence"/>
</dbReference>
<dbReference type="EMBL" id="BJWL01000021">
    <property type="protein sequence ID" value="GFZ09666.1"/>
    <property type="molecule type" value="Genomic_DNA"/>
</dbReference>
<keyword evidence="2" id="KW-1185">Reference proteome</keyword>
<reference evidence="1 2" key="1">
    <citation type="submission" date="2019-07" db="EMBL/GenBank/DDBJ databases">
        <title>De Novo Assembly of kiwifruit Actinidia rufa.</title>
        <authorList>
            <person name="Sugita-Konishi S."/>
            <person name="Sato K."/>
            <person name="Mori E."/>
            <person name="Abe Y."/>
            <person name="Kisaki G."/>
            <person name="Hamano K."/>
            <person name="Suezawa K."/>
            <person name="Otani M."/>
            <person name="Fukuda T."/>
            <person name="Manabe T."/>
            <person name="Gomi K."/>
            <person name="Tabuchi M."/>
            <person name="Akimitsu K."/>
            <person name="Kataoka I."/>
        </authorList>
    </citation>
    <scope>NUCLEOTIDE SEQUENCE [LARGE SCALE GENOMIC DNA]</scope>
    <source>
        <strain evidence="2">cv. Fuchu</strain>
    </source>
</reference>
<dbReference type="AlphaFoldDB" id="A0A7J0GFT0"/>
<organism evidence="1 2">
    <name type="scientific">Actinidia rufa</name>
    <dbReference type="NCBI Taxonomy" id="165716"/>
    <lineage>
        <taxon>Eukaryota</taxon>
        <taxon>Viridiplantae</taxon>
        <taxon>Streptophyta</taxon>
        <taxon>Embryophyta</taxon>
        <taxon>Tracheophyta</taxon>
        <taxon>Spermatophyta</taxon>
        <taxon>Magnoliopsida</taxon>
        <taxon>eudicotyledons</taxon>
        <taxon>Gunneridae</taxon>
        <taxon>Pentapetalae</taxon>
        <taxon>asterids</taxon>
        <taxon>Ericales</taxon>
        <taxon>Actinidiaceae</taxon>
        <taxon>Actinidia</taxon>
    </lineage>
</organism>
<name>A0A7J0GFT0_9ERIC</name>
<protein>
    <submittedName>
        <fullName evidence="1">Uncharacterized protein</fullName>
    </submittedName>
</protein>
<evidence type="ECO:0000313" key="2">
    <source>
        <dbReference type="Proteomes" id="UP000585474"/>
    </source>
</evidence>
<proteinExistence type="predicted"/>
<gene>
    <name evidence="1" type="ORF">Acr_21g0002650</name>
</gene>
<accession>A0A7J0GFT0</accession>
<sequence length="158" mass="17431">MANNMMKRVVGKGTIPFCMVDGKSLTLTEGNTEMLRGRKTGGLYRLKGSVQIEGATIRHGSNGTIKKNGQEKQQLHKAMQSEHRGTRRIRNGTRAQGDALKYMQKSSQTQVVQLVQDIQREAQILKSCTAMSATTSKQVYFGLDLINGSDLSNCMHKG</sequence>
<evidence type="ECO:0000313" key="1">
    <source>
        <dbReference type="EMBL" id="GFZ09666.1"/>
    </source>
</evidence>